<feature type="domain" description="Transposase IS4-like" evidence="2">
    <location>
        <begin position="190"/>
        <end position="462"/>
    </location>
</feature>
<dbReference type="NCBIfam" id="NF033559">
    <property type="entry name" value="transpos_IS1634"/>
    <property type="match status" value="1"/>
</dbReference>
<dbReference type="InterPro" id="IPR002559">
    <property type="entry name" value="Transposase_11"/>
</dbReference>
<evidence type="ECO:0000313" key="4">
    <source>
        <dbReference type="Proteomes" id="UP000655523"/>
    </source>
</evidence>
<dbReference type="RefSeq" id="WP_172175470.1">
    <property type="nucleotide sequence ID" value="NZ_WOEZ01000224.1"/>
</dbReference>
<sequence length="568" mass="63820">MHIHVIPNRDSPPTVLLRESYRDGKTVRKRTLANLSALPAEQIELIRQVLRGEKLVAPASLFEIDASRHHGHVQAVWLAMQRLGMPELLAARECPERQRVLAMIAARVLRPDSKLATTRWWDTTTLPDLFDVAGCDEQALYVAMDWLLERQDAIQGKLARRHLEPGSIVLYDLSSSYFEGSTCELAALGYNRDGKRGKLQVNYGLLTDARGVPVAVSVFEGNTADAQTFMPQVALLRERFGIDEMVLVGDRGMIAQTHIDALKAEPGLQWITALKSGTLRTLASEGALQLGLFDERDLFEFTHADYPGERLIACRNPQLAKKRSHKRQALLEATVEQLEPIRQRVAAQRLKGKERIGLRVGKVLNRYKVGKHFDLVIGDASFEYTINDARVAQEAALDGIYVIRTAVRPARMNSDDVVRNYKNLSQVEQAFRSMKTVDLEVRPIYHRLGDRVRAHLLLCMLAFYVKWHMMRAWRPLLFADEDQAAKAQRDPVAPARRSPSALRKVSSKTLDDGTPAHSFGSLLHHLSAIVRNVCRRPGALAHEPTFTLDTTPDAKQQQALELLKTLAV</sequence>
<evidence type="ECO:0000256" key="1">
    <source>
        <dbReference type="SAM" id="MobiDB-lite"/>
    </source>
</evidence>
<dbReference type="PANTHER" id="PTHR34614">
    <property type="match status" value="1"/>
</dbReference>
<evidence type="ECO:0000313" key="3">
    <source>
        <dbReference type="EMBL" id="NPT60479.1"/>
    </source>
</evidence>
<dbReference type="PANTHER" id="PTHR34614:SF2">
    <property type="entry name" value="TRANSPOSASE IS4-LIKE DOMAIN-CONTAINING PROTEIN"/>
    <property type="match status" value="1"/>
</dbReference>
<organism evidence="3 4">
    <name type="scientific">Paraburkholderia elongata</name>
    <dbReference type="NCBI Taxonomy" id="2675747"/>
    <lineage>
        <taxon>Bacteria</taxon>
        <taxon>Pseudomonadati</taxon>
        <taxon>Pseudomonadota</taxon>
        <taxon>Betaproteobacteria</taxon>
        <taxon>Burkholderiales</taxon>
        <taxon>Burkholderiaceae</taxon>
        <taxon>Paraburkholderia</taxon>
    </lineage>
</organism>
<dbReference type="Proteomes" id="UP000655523">
    <property type="component" value="Unassembled WGS sequence"/>
</dbReference>
<protein>
    <submittedName>
        <fullName evidence="3">IS1634 family transposase</fullName>
    </submittedName>
</protein>
<dbReference type="InterPro" id="IPR047654">
    <property type="entry name" value="IS1634_transpos"/>
</dbReference>
<dbReference type="GO" id="GO:0003677">
    <property type="term" value="F:DNA binding"/>
    <property type="evidence" value="ECO:0007669"/>
    <property type="project" value="InterPro"/>
</dbReference>
<comment type="caution">
    <text evidence="3">The sequence shown here is derived from an EMBL/GenBank/DDBJ whole genome shotgun (WGS) entry which is preliminary data.</text>
</comment>
<dbReference type="EMBL" id="WOEZ01000224">
    <property type="protein sequence ID" value="NPT60479.1"/>
    <property type="molecule type" value="Genomic_DNA"/>
</dbReference>
<feature type="region of interest" description="Disordered" evidence="1">
    <location>
        <begin position="488"/>
        <end position="509"/>
    </location>
</feature>
<dbReference type="Pfam" id="PF01609">
    <property type="entry name" value="DDE_Tnp_1"/>
    <property type="match status" value="1"/>
</dbReference>
<reference evidence="3 4" key="1">
    <citation type="submission" date="2019-11" db="EMBL/GenBank/DDBJ databases">
        <title>Metabolism of dissolved organic matter in forest soils.</title>
        <authorList>
            <person name="Cyle K.T."/>
            <person name="Wilhelm R.C."/>
            <person name="Martinez C.E."/>
        </authorList>
    </citation>
    <scope>NUCLEOTIDE SEQUENCE [LARGE SCALE GENOMIC DNA]</scope>
    <source>
        <strain evidence="3 4">5N</strain>
    </source>
</reference>
<proteinExistence type="predicted"/>
<gene>
    <name evidence="3" type="ORF">GNZ13_39505</name>
</gene>
<name>A0A972SMP3_9BURK</name>
<keyword evidence="4" id="KW-1185">Reference proteome</keyword>
<accession>A0A972SMP3</accession>
<dbReference type="GO" id="GO:0004803">
    <property type="term" value="F:transposase activity"/>
    <property type="evidence" value="ECO:0007669"/>
    <property type="project" value="InterPro"/>
</dbReference>
<dbReference type="GO" id="GO:0006313">
    <property type="term" value="P:DNA transposition"/>
    <property type="evidence" value="ECO:0007669"/>
    <property type="project" value="InterPro"/>
</dbReference>
<dbReference type="AlphaFoldDB" id="A0A972SMP3"/>
<evidence type="ECO:0000259" key="2">
    <source>
        <dbReference type="Pfam" id="PF01609"/>
    </source>
</evidence>